<dbReference type="InterPro" id="IPR013783">
    <property type="entry name" value="Ig-like_fold"/>
</dbReference>
<dbReference type="SMART" id="SM00409">
    <property type="entry name" value="IG"/>
    <property type="match status" value="2"/>
</dbReference>
<feature type="region of interest" description="Disordered" evidence="5">
    <location>
        <begin position="244"/>
        <end position="739"/>
    </location>
</feature>
<keyword evidence="10" id="KW-1185">Reference proteome</keyword>
<keyword evidence="2 7" id="KW-0732">Signal</keyword>
<dbReference type="InterPro" id="IPR003599">
    <property type="entry name" value="Ig_sub"/>
</dbReference>
<sequence length="1185" mass="127382">MDHRYILAWFVFIFCRVDGESLYGLKGLSVSLKPAIPDKPADILWKHNGNKAVEFDSNKKQVYGTFKNRITLDWHTAEIEITDLRFEDSGNYELEVTINNKLHRSSKTLVVIDTVPKPTISCKMNNDSSSKKSGTLECSADYKHSQTRSLLKFEWGSHGNVQPGPQLTISLGHEHDGHEYICNVSNPKSSETTTFTAKDCYPDESSSVPLAVGLAVLFSIIFVVLVLGIAYSCYRKRKACFAVKGDEESPPGSTKNVSDDHNTTAQVEEKEHLLPSSSSSQPPHTGLDVTTAPCYGNSQNDDEAYQRDGKTNNGKAPPVRPRGALSPEAAKKEDPAVGLADSEEEKKSHQESSAAPEEPGLETTLSESGGKINKGKAPPVPPCSELSPAEEEDPQSDPLVSEKANEPDQADESADSEEDKVSESSSTAPEEPGLETTLSESGSEQTTAQAEENSTPTDEAAANPPPDMTTGSDGKTNKGKAPPVRPRGALSPEPAKKEDPAVGLADSEEEKTSHQESSAAPEEPGLKTTLSESELKEAEKDGEANVPSDSFFPSEELSPLTQNSPNVAPENAAGEQSEDMDKPIATPEKEPANEEKDKEKESSAAPEEPGLETTLSQSGLENNKDEHEKTGTPPSSPRGKMNKGKAPPVPPRSSLSPKPAKKEDPADEPADFEEEKKSHQESSAAPEEPGLKTTLPQSGSEQTTAQAEENSTPTDEAATDQRADRNKVDGESLYGLKGQSIKLDPAIPDKPADILWKHNGNKVVEFNGNEEQVYGTFENRITLDWHTADIEITDLRFEDGGNYELEATINNKLHRSSKTLVVIEPAKKEDPAVGLADSEEEKKSHQESSAAPEEPGLETTLPESGSEQTTAQAEENSTPTDEAAANPPPDMTTVGKTNKGEAPPVPPCSESSPEPAEEEDPQSDPSASEKTNEPDQADKLADLEEEKMSESSSAAPEEPGGKMNKGEDPLVPSCSESPEPAKKEDPQSDPSVSEKANEPDQADESADSEEDKMSESSSTVPAESEPAKKEDPAVGLADLEEEKTSHQESSAAPEEPGLETTLSESGSDQTTAQAEENSTPTDEAATDQQADRNKELKKEAEQDGEANLPSDSVFPAKALSSDTSQQPHSPTQTKPDNEHTNTLQESPDTPHKTPDEEKKVKTTQDSDESSEDEDETAQCGPKEEK</sequence>
<evidence type="ECO:0000256" key="6">
    <source>
        <dbReference type="SAM" id="Phobius"/>
    </source>
</evidence>
<evidence type="ECO:0000313" key="9">
    <source>
        <dbReference type="EMBL" id="KAE8299244.1"/>
    </source>
</evidence>
<comment type="caution">
    <text evidence="9">The sequence shown here is derived from an EMBL/GenBank/DDBJ whole genome shotgun (WGS) entry which is preliminary data.</text>
</comment>
<feature type="compositionally biased region" description="Basic and acidic residues" evidence="5">
    <location>
        <begin position="533"/>
        <end position="543"/>
    </location>
</feature>
<feature type="compositionally biased region" description="Basic and acidic residues" evidence="5">
    <location>
        <begin position="930"/>
        <end position="949"/>
    </location>
</feature>
<dbReference type="SUPFAM" id="SSF48726">
    <property type="entry name" value="Immunoglobulin"/>
    <property type="match status" value="2"/>
</dbReference>
<feature type="compositionally biased region" description="Basic and acidic residues" evidence="5">
    <location>
        <begin position="257"/>
        <end position="273"/>
    </location>
</feature>
<evidence type="ECO:0000256" key="7">
    <source>
        <dbReference type="SAM" id="SignalP"/>
    </source>
</evidence>
<keyword evidence="6" id="KW-0812">Transmembrane</keyword>
<evidence type="ECO:0000256" key="4">
    <source>
        <dbReference type="ARBA" id="ARBA00023180"/>
    </source>
</evidence>
<accession>A0A6G0J6M8</accession>
<feature type="compositionally biased region" description="Polar residues" evidence="5">
    <location>
        <begin position="436"/>
        <end position="457"/>
    </location>
</feature>
<comment type="subcellular location">
    <subcellularLocation>
        <location evidence="1">Membrane</location>
    </subcellularLocation>
</comment>
<dbReference type="AlphaFoldDB" id="A0A6G0J6M8"/>
<evidence type="ECO:0000256" key="5">
    <source>
        <dbReference type="SAM" id="MobiDB-lite"/>
    </source>
</evidence>
<feature type="compositionally biased region" description="Polar residues" evidence="5">
    <location>
        <begin position="1120"/>
        <end position="1147"/>
    </location>
</feature>
<feature type="compositionally biased region" description="Basic and acidic residues" evidence="5">
    <location>
        <begin position="1089"/>
        <end position="1101"/>
    </location>
</feature>
<feature type="compositionally biased region" description="Basic and acidic residues" evidence="5">
    <location>
        <begin position="1148"/>
        <end position="1164"/>
    </location>
</feature>
<keyword evidence="6" id="KW-1133">Transmembrane helix</keyword>
<keyword evidence="4" id="KW-0325">Glycoprotein</keyword>
<feature type="domain" description="Ig-like" evidence="8">
    <location>
        <begin position="116"/>
        <end position="196"/>
    </location>
</feature>
<feature type="compositionally biased region" description="Acidic residues" evidence="5">
    <location>
        <begin position="1000"/>
        <end position="1012"/>
    </location>
</feature>
<dbReference type="PANTHER" id="PTHR12080:SF55">
    <property type="entry name" value="LYMPHOCYTE FUNCTION-ASSOCIATED ANTIGEN 3"/>
    <property type="match status" value="1"/>
</dbReference>
<feature type="compositionally biased region" description="Low complexity" evidence="5">
    <location>
        <begin position="847"/>
        <end position="863"/>
    </location>
</feature>
<feature type="transmembrane region" description="Helical" evidence="6">
    <location>
        <begin position="210"/>
        <end position="234"/>
    </location>
</feature>
<organism evidence="9 10">
    <name type="scientific">Larimichthys crocea</name>
    <name type="common">Large yellow croaker</name>
    <name type="synonym">Pseudosciaena crocea</name>
    <dbReference type="NCBI Taxonomy" id="215358"/>
    <lineage>
        <taxon>Eukaryota</taxon>
        <taxon>Metazoa</taxon>
        <taxon>Chordata</taxon>
        <taxon>Craniata</taxon>
        <taxon>Vertebrata</taxon>
        <taxon>Euteleostomi</taxon>
        <taxon>Actinopterygii</taxon>
        <taxon>Neopterygii</taxon>
        <taxon>Teleostei</taxon>
        <taxon>Neoteleostei</taxon>
        <taxon>Acanthomorphata</taxon>
        <taxon>Eupercaria</taxon>
        <taxon>Sciaenidae</taxon>
        <taxon>Larimichthys</taxon>
    </lineage>
</organism>
<proteinExistence type="predicted"/>
<reference evidence="9 10" key="1">
    <citation type="submission" date="2019-07" db="EMBL/GenBank/DDBJ databases">
        <title>Chromosome genome assembly for large yellow croaker.</title>
        <authorList>
            <person name="Xiao S."/>
        </authorList>
    </citation>
    <scope>NUCLEOTIDE SEQUENCE [LARGE SCALE GENOMIC DNA]</scope>
    <source>
        <strain evidence="9">JMULYC20181020</strain>
        <tissue evidence="9">Muscle</tissue>
    </source>
</reference>
<dbReference type="InterPro" id="IPR015631">
    <property type="entry name" value="CD2/SLAM_rcpt"/>
</dbReference>
<evidence type="ECO:0000256" key="3">
    <source>
        <dbReference type="ARBA" id="ARBA00023136"/>
    </source>
</evidence>
<dbReference type="PROSITE" id="PS50835">
    <property type="entry name" value="IG_LIKE"/>
    <property type="match status" value="2"/>
</dbReference>
<dbReference type="GO" id="GO:0016020">
    <property type="term" value="C:membrane"/>
    <property type="evidence" value="ECO:0007669"/>
    <property type="project" value="UniProtKB-SubCell"/>
</dbReference>
<feature type="compositionally biased region" description="Polar residues" evidence="5">
    <location>
        <begin position="694"/>
        <end position="714"/>
    </location>
</feature>
<dbReference type="Proteomes" id="UP000424527">
    <property type="component" value="Unassembled WGS sequence"/>
</dbReference>
<dbReference type="Gene3D" id="2.60.40.10">
    <property type="entry name" value="Immunoglobulins"/>
    <property type="match status" value="3"/>
</dbReference>
<evidence type="ECO:0000259" key="8">
    <source>
        <dbReference type="PROSITE" id="PS50835"/>
    </source>
</evidence>
<dbReference type="EMBL" id="REGW02000002">
    <property type="protein sequence ID" value="KAE8299244.1"/>
    <property type="molecule type" value="Genomic_DNA"/>
</dbReference>
<feature type="compositionally biased region" description="Polar residues" evidence="5">
    <location>
        <begin position="1060"/>
        <end position="1081"/>
    </location>
</feature>
<evidence type="ECO:0000256" key="2">
    <source>
        <dbReference type="ARBA" id="ARBA00022729"/>
    </source>
</evidence>
<evidence type="ECO:0000256" key="1">
    <source>
        <dbReference type="ARBA" id="ARBA00004370"/>
    </source>
</evidence>
<feature type="compositionally biased region" description="Basic and acidic residues" evidence="5">
    <location>
        <begin position="579"/>
        <end position="602"/>
    </location>
</feature>
<name>A0A6G0J6M8_LARCR</name>
<dbReference type="InterPro" id="IPR007110">
    <property type="entry name" value="Ig-like_dom"/>
</dbReference>
<dbReference type="PANTHER" id="PTHR12080">
    <property type="entry name" value="SIGNALING LYMPHOCYTIC ACTIVATION MOLECULE"/>
    <property type="match status" value="1"/>
</dbReference>
<feature type="compositionally biased region" description="Basic and acidic residues" evidence="5">
    <location>
        <begin position="719"/>
        <end position="730"/>
    </location>
</feature>
<keyword evidence="3 6" id="KW-0472">Membrane</keyword>
<feature type="compositionally biased region" description="Acidic residues" evidence="5">
    <location>
        <begin position="408"/>
        <end position="420"/>
    </location>
</feature>
<feature type="signal peptide" evidence="7">
    <location>
        <begin position="1"/>
        <end position="19"/>
    </location>
</feature>
<feature type="domain" description="Ig-like" evidence="8">
    <location>
        <begin position="1"/>
        <end position="110"/>
    </location>
</feature>
<feature type="compositionally biased region" description="Polar residues" evidence="5">
    <location>
        <begin position="865"/>
        <end position="880"/>
    </location>
</feature>
<gene>
    <name evidence="9" type="ORF">D5F01_LYC01637</name>
</gene>
<evidence type="ECO:0000313" key="10">
    <source>
        <dbReference type="Proteomes" id="UP000424527"/>
    </source>
</evidence>
<feature type="compositionally biased region" description="Acidic residues" evidence="5">
    <location>
        <begin position="1165"/>
        <end position="1176"/>
    </location>
</feature>
<feature type="region of interest" description="Disordered" evidence="5">
    <location>
        <begin position="824"/>
        <end position="1185"/>
    </location>
</feature>
<dbReference type="InterPro" id="IPR036179">
    <property type="entry name" value="Ig-like_dom_sf"/>
</dbReference>
<protein>
    <recommendedName>
        <fullName evidence="8">Ig-like domain-containing protein</fullName>
    </recommendedName>
</protein>
<feature type="chain" id="PRO_5026141878" description="Ig-like domain-containing protein" evidence="7">
    <location>
        <begin position="20"/>
        <end position="1185"/>
    </location>
</feature>